<dbReference type="InterPro" id="IPR017441">
    <property type="entry name" value="Protein_kinase_ATP_BS"/>
</dbReference>
<sequence length="723" mass="76719">MAVSKKSKFSLSLKMSQAYPNDNANADDDMNSDQGGNLSSNENYDMNSDQGGNSNSNENDDSANSDSNGTLDPSNSNGSANPDSNGDANSNGNNNPDSNGQSNSNSNNNPNPNPDNNSNSNGNQNPSGNSNDQSNSNSNSNPNPSSNSNNNNSSSNSDTNSPAQSGTSNNNNNSPSNSGNEGNNTSNNNNNTSNNNNNNSTLPSPPSQHNNNTSHPPPPPLPSPPPPKGSGRPMFSPPRPALSDGKSSASKSSSAVNAGLLAGCLVGAGMLFMLLIVLVVYCCKKRRKKKEQIVASMKYFPDDQKGAAQQQYYNNNVQNNGPWRASPGPGPGPGHGPGNPHQHQHPHQHQQDMKTGNYSTQHRGPVMPPPPPPNMMTSDMGAGQYSSGPAGPVLPPPPPPSIGFNKSTFTYDELSAATNGFSQSNLIGQGGFGFVHKGLLPTGKEIAVKSLKAGSGQGEREFQAEVEIISRVHHRHLVSLVGYCIAGGQRMLVYEFIPNKTLEYHLHDANANMQCLMLVGHPRIIHRDIKGANILLDDSFEAKVGTCTFPLYLAPEYAASGKLTEKSDVFSFGVMLLELVTGKRPIDNTSDEEESLVDWARPLIPRAIEEGVFEGLADPRLGGKFDAQEMKRLIACAGAATRHSGKRRPKMSLIVRALEGDMSLDALHERPKPGALSGGGSSDYDDIDAGKFRKTGHDSTGYSSSDTESSSSMPKRSPGRGYL</sequence>
<evidence type="ECO:0000259" key="16">
    <source>
        <dbReference type="PROSITE" id="PS50011"/>
    </source>
</evidence>
<evidence type="ECO:0000256" key="8">
    <source>
        <dbReference type="ARBA" id="ARBA00022840"/>
    </source>
</evidence>
<dbReference type="Gene3D" id="3.30.200.20">
    <property type="entry name" value="Phosphorylase Kinase, domain 1"/>
    <property type="match status" value="1"/>
</dbReference>
<keyword evidence="4" id="KW-0808">Transferase</keyword>
<evidence type="ECO:0000256" key="4">
    <source>
        <dbReference type="ARBA" id="ARBA00022679"/>
    </source>
</evidence>
<dbReference type="Pfam" id="PF00069">
    <property type="entry name" value="Pkinase"/>
    <property type="match status" value="1"/>
</dbReference>
<keyword evidence="5 15" id="KW-0812">Transmembrane</keyword>
<dbReference type="GO" id="GO:0005524">
    <property type="term" value="F:ATP binding"/>
    <property type="evidence" value="ECO:0007669"/>
    <property type="project" value="UniProtKB-UniRule"/>
</dbReference>
<keyword evidence="8 13" id="KW-0067">ATP-binding</keyword>
<evidence type="ECO:0000256" key="9">
    <source>
        <dbReference type="ARBA" id="ARBA00022989"/>
    </source>
</evidence>
<evidence type="ECO:0000256" key="14">
    <source>
        <dbReference type="SAM" id="MobiDB-lite"/>
    </source>
</evidence>
<reference evidence="17" key="1">
    <citation type="submission" date="2022-04" db="EMBL/GenBank/DDBJ databases">
        <title>Carnegiea gigantea Genome sequencing and assembly v2.</title>
        <authorList>
            <person name="Copetti D."/>
            <person name="Sanderson M.J."/>
            <person name="Burquez A."/>
            <person name="Wojciechowski M.F."/>
        </authorList>
    </citation>
    <scope>NUCLEOTIDE SEQUENCE</scope>
    <source>
        <strain evidence="17">SGP5-SGP5p</strain>
        <tissue evidence="17">Aerial part</tissue>
    </source>
</reference>
<dbReference type="Proteomes" id="UP001153076">
    <property type="component" value="Unassembled WGS sequence"/>
</dbReference>
<dbReference type="PANTHER" id="PTHR47982:SF47">
    <property type="entry name" value="PROLINE-RICH RECEPTOR-LIKE PROTEIN KINASE PERK6-RELATED"/>
    <property type="match status" value="1"/>
</dbReference>
<organism evidence="17 18">
    <name type="scientific">Carnegiea gigantea</name>
    <dbReference type="NCBI Taxonomy" id="171969"/>
    <lineage>
        <taxon>Eukaryota</taxon>
        <taxon>Viridiplantae</taxon>
        <taxon>Streptophyta</taxon>
        <taxon>Embryophyta</taxon>
        <taxon>Tracheophyta</taxon>
        <taxon>Spermatophyta</taxon>
        <taxon>Magnoliopsida</taxon>
        <taxon>eudicotyledons</taxon>
        <taxon>Gunneridae</taxon>
        <taxon>Pentapetalae</taxon>
        <taxon>Caryophyllales</taxon>
        <taxon>Cactineae</taxon>
        <taxon>Cactaceae</taxon>
        <taxon>Cactoideae</taxon>
        <taxon>Echinocereeae</taxon>
        <taxon>Carnegiea</taxon>
    </lineage>
</organism>
<keyword evidence="18" id="KW-1185">Reference proteome</keyword>
<dbReference type="InterPro" id="IPR047117">
    <property type="entry name" value="PERK1-13-like"/>
</dbReference>
<evidence type="ECO:0000256" key="3">
    <source>
        <dbReference type="ARBA" id="ARBA00022527"/>
    </source>
</evidence>
<feature type="compositionally biased region" description="Basic and acidic residues" evidence="14">
    <location>
        <begin position="688"/>
        <end position="697"/>
    </location>
</feature>
<evidence type="ECO:0000256" key="2">
    <source>
        <dbReference type="ARBA" id="ARBA00012513"/>
    </source>
</evidence>
<dbReference type="PROSITE" id="PS00107">
    <property type="entry name" value="PROTEIN_KINASE_ATP"/>
    <property type="match status" value="1"/>
</dbReference>
<accession>A0A9Q1KXI3</accession>
<name>A0A9Q1KXI3_9CARY</name>
<dbReference type="GO" id="GO:0005886">
    <property type="term" value="C:plasma membrane"/>
    <property type="evidence" value="ECO:0007669"/>
    <property type="project" value="UniProtKB-SubCell"/>
</dbReference>
<evidence type="ECO:0000256" key="10">
    <source>
        <dbReference type="ARBA" id="ARBA00023136"/>
    </source>
</evidence>
<dbReference type="InterPro" id="IPR011009">
    <property type="entry name" value="Kinase-like_dom_sf"/>
</dbReference>
<feature type="compositionally biased region" description="Low complexity" evidence="14">
    <location>
        <begin position="79"/>
        <end position="214"/>
    </location>
</feature>
<dbReference type="InterPro" id="IPR008271">
    <property type="entry name" value="Ser/Thr_kinase_AS"/>
</dbReference>
<feature type="compositionally biased region" description="Low complexity" evidence="14">
    <location>
        <begin position="698"/>
        <end position="712"/>
    </location>
</feature>
<feature type="region of interest" description="Disordered" evidence="14">
    <location>
        <begin position="19"/>
        <end position="252"/>
    </location>
</feature>
<feature type="compositionally biased region" description="Polar residues" evidence="14">
    <location>
        <begin position="353"/>
        <end position="362"/>
    </location>
</feature>
<evidence type="ECO:0000256" key="13">
    <source>
        <dbReference type="PROSITE-ProRule" id="PRU10141"/>
    </source>
</evidence>
<evidence type="ECO:0000256" key="15">
    <source>
        <dbReference type="SAM" id="Phobius"/>
    </source>
</evidence>
<feature type="region of interest" description="Disordered" evidence="14">
    <location>
        <begin position="668"/>
        <end position="723"/>
    </location>
</feature>
<evidence type="ECO:0000256" key="7">
    <source>
        <dbReference type="ARBA" id="ARBA00022777"/>
    </source>
</evidence>
<evidence type="ECO:0000256" key="5">
    <source>
        <dbReference type="ARBA" id="ARBA00022692"/>
    </source>
</evidence>
<dbReference type="PROSITE" id="PS50011">
    <property type="entry name" value="PROTEIN_KINASE_DOM"/>
    <property type="match status" value="1"/>
</dbReference>
<feature type="domain" description="Protein kinase" evidence="16">
    <location>
        <begin position="421"/>
        <end position="664"/>
    </location>
</feature>
<comment type="catalytic activity">
    <reaction evidence="12">
        <text>L-seryl-[protein] + ATP = O-phospho-L-seryl-[protein] + ADP + H(+)</text>
        <dbReference type="Rhea" id="RHEA:17989"/>
        <dbReference type="Rhea" id="RHEA-COMP:9863"/>
        <dbReference type="Rhea" id="RHEA-COMP:11604"/>
        <dbReference type="ChEBI" id="CHEBI:15378"/>
        <dbReference type="ChEBI" id="CHEBI:29999"/>
        <dbReference type="ChEBI" id="CHEBI:30616"/>
        <dbReference type="ChEBI" id="CHEBI:83421"/>
        <dbReference type="ChEBI" id="CHEBI:456216"/>
        <dbReference type="EC" id="2.7.11.1"/>
    </reaction>
</comment>
<evidence type="ECO:0000313" key="18">
    <source>
        <dbReference type="Proteomes" id="UP001153076"/>
    </source>
</evidence>
<protein>
    <recommendedName>
        <fullName evidence="2">non-specific serine/threonine protein kinase</fullName>
        <ecNumber evidence="2">2.7.11.1</ecNumber>
    </recommendedName>
</protein>
<feature type="binding site" evidence="13">
    <location>
        <position position="449"/>
    </location>
    <ligand>
        <name>ATP</name>
        <dbReference type="ChEBI" id="CHEBI:30616"/>
    </ligand>
</feature>
<keyword evidence="7" id="KW-0418">Kinase</keyword>
<keyword evidence="6 13" id="KW-0547">Nucleotide-binding</keyword>
<keyword evidence="10 15" id="KW-0472">Membrane</keyword>
<dbReference type="EMBL" id="JAKOGI010000012">
    <property type="protein sequence ID" value="KAJ8450880.1"/>
    <property type="molecule type" value="Genomic_DNA"/>
</dbReference>
<dbReference type="FunFam" id="3.30.200.20:FF:000207">
    <property type="entry name" value="proline-rich receptor-like protein kinase PERK1"/>
    <property type="match status" value="1"/>
</dbReference>
<dbReference type="SMART" id="SM00220">
    <property type="entry name" value="S_TKc"/>
    <property type="match status" value="1"/>
</dbReference>
<evidence type="ECO:0000256" key="12">
    <source>
        <dbReference type="ARBA" id="ARBA00048679"/>
    </source>
</evidence>
<keyword evidence="3" id="KW-0723">Serine/threonine-protein kinase</keyword>
<dbReference type="GO" id="GO:0004674">
    <property type="term" value="F:protein serine/threonine kinase activity"/>
    <property type="evidence" value="ECO:0007669"/>
    <property type="project" value="UniProtKB-KW"/>
</dbReference>
<proteinExistence type="predicted"/>
<feature type="compositionally biased region" description="Polar residues" evidence="14">
    <location>
        <begin position="32"/>
        <end position="44"/>
    </location>
</feature>
<evidence type="ECO:0000313" key="17">
    <source>
        <dbReference type="EMBL" id="KAJ8450880.1"/>
    </source>
</evidence>
<evidence type="ECO:0000256" key="11">
    <source>
        <dbReference type="ARBA" id="ARBA00047899"/>
    </source>
</evidence>
<evidence type="ECO:0000256" key="6">
    <source>
        <dbReference type="ARBA" id="ARBA00022741"/>
    </source>
</evidence>
<dbReference type="EC" id="2.7.11.1" evidence="2"/>
<comment type="caution">
    <text evidence="17">The sequence shown here is derived from an EMBL/GenBank/DDBJ whole genome shotgun (WGS) entry which is preliminary data.</text>
</comment>
<comment type="catalytic activity">
    <reaction evidence="11">
        <text>L-threonyl-[protein] + ATP = O-phospho-L-threonyl-[protein] + ADP + H(+)</text>
        <dbReference type="Rhea" id="RHEA:46608"/>
        <dbReference type="Rhea" id="RHEA-COMP:11060"/>
        <dbReference type="Rhea" id="RHEA-COMP:11605"/>
        <dbReference type="ChEBI" id="CHEBI:15378"/>
        <dbReference type="ChEBI" id="CHEBI:30013"/>
        <dbReference type="ChEBI" id="CHEBI:30616"/>
        <dbReference type="ChEBI" id="CHEBI:61977"/>
        <dbReference type="ChEBI" id="CHEBI:456216"/>
        <dbReference type="EC" id="2.7.11.1"/>
    </reaction>
</comment>
<feature type="region of interest" description="Disordered" evidence="14">
    <location>
        <begin position="315"/>
        <end position="393"/>
    </location>
</feature>
<dbReference type="PROSITE" id="PS00108">
    <property type="entry name" value="PROTEIN_KINASE_ST"/>
    <property type="match status" value="1"/>
</dbReference>
<dbReference type="Gene3D" id="1.10.510.10">
    <property type="entry name" value="Transferase(Phosphotransferase) domain 1"/>
    <property type="match status" value="2"/>
</dbReference>
<dbReference type="AlphaFoldDB" id="A0A9Q1KXI3"/>
<feature type="compositionally biased region" description="Pro residues" evidence="14">
    <location>
        <begin position="215"/>
        <end position="228"/>
    </location>
</feature>
<dbReference type="PANTHER" id="PTHR47982">
    <property type="entry name" value="PROLINE-RICH RECEPTOR-LIKE PROTEIN KINASE PERK4"/>
    <property type="match status" value="1"/>
</dbReference>
<gene>
    <name evidence="17" type="ORF">Cgig2_032505</name>
</gene>
<dbReference type="InterPro" id="IPR000719">
    <property type="entry name" value="Prot_kinase_dom"/>
</dbReference>
<evidence type="ECO:0000256" key="1">
    <source>
        <dbReference type="ARBA" id="ARBA00004162"/>
    </source>
</evidence>
<comment type="subcellular location">
    <subcellularLocation>
        <location evidence="1">Cell membrane</location>
        <topology evidence="1">Single-pass membrane protein</topology>
    </subcellularLocation>
</comment>
<feature type="compositionally biased region" description="Low complexity" evidence="14">
    <location>
        <begin position="45"/>
        <end position="57"/>
    </location>
</feature>
<dbReference type="OrthoDB" id="4062651at2759"/>
<dbReference type="SUPFAM" id="SSF56112">
    <property type="entry name" value="Protein kinase-like (PK-like)"/>
    <property type="match status" value="1"/>
</dbReference>
<feature type="transmembrane region" description="Helical" evidence="15">
    <location>
        <begin position="260"/>
        <end position="283"/>
    </location>
</feature>
<keyword evidence="9 15" id="KW-1133">Transmembrane helix</keyword>